<dbReference type="OMA" id="PSCCEIA"/>
<dbReference type="STRING" id="79200.A0A166E259"/>
<dbReference type="PANTHER" id="PTHR32278">
    <property type="entry name" value="F-BOX DOMAIN-CONTAINING PROTEIN"/>
    <property type="match status" value="1"/>
</dbReference>
<dbReference type="AlphaFoldDB" id="A0A166E259"/>
<dbReference type="PANTHER" id="PTHR32278:SF111">
    <property type="entry name" value="F-BOX PROTEIN PP2-B12-RELATED"/>
    <property type="match status" value="1"/>
</dbReference>
<accession>A0A166E259</accession>
<dbReference type="EMBL" id="LNRQ01000002">
    <property type="protein sequence ID" value="KZN05990.1"/>
    <property type="molecule type" value="Genomic_DNA"/>
</dbReference>
<name>A0A166E259_DAUCS</name>
<dbReference type="SUPFAM" id="SSF81383">
    <property type="entry name" value="F-box domain"/>
    <property type="match status" value="1"/>
</dbReference>
<gene>
    <name evidence="2" type="ORF">DCAR_006827</name>
    <name evidence="3" type="ORF">DCAR_0207690</name>
</gene>
<dbReference type="InterPro" id="IPR025886">
    <property type="entry name" value="PP2-like"/>
</dbReference>
<evidence type="ECO:0000313" key="2">
    <source>
        <dbReference type="EMBL" id="KZN05990.1"/>
    </source>
</evidence>
<dbReference type="CDD" id="cd22162">
    <property type="entry name" value="F-box_AtSKIP3-like"/>
    <property type="match status" value="1"/>
</dbReference>
<evidence type="ECO:0000313" key="3">
    <source>
        <dbReference type="EMBL" id="WOG88455.1"/>
    </source>
</evidence>
<dbReference type="Proteomes" id="UP000077755">
    <property type="component" value="Chromosome 2"/>
</dbReference>
<sequence>MEQVTENCISLMLSFTTPLDTCRASCVSADFRSAADSDELWNKFLPSDLSQILSRSLSTLAYNTKRELYFLLCDSPVLLDDGNVSFSLDKKSGKKCFMVAARQLSISWGDTPTYWIWSSNYNSRFSEVAVLQYVWWLDIRGRMETGLLSPHTTYETYLVYKLHEDARGLNSARTSIRFVNEIEEVPSDETNIVYPDTRTSAANRPNTEQRNGEVSQRRKDGWMEIKTGEFETGARDDDEVETRFMSTGGYQVKAGLIVQGIEFRPKQS</sequence>
<dbReference type="EMBL" id="CP093344">
    <property type="protein sequence ID" value="WOG88455.1"/>
    <property type="molecule type" value="Genomic_DNA"/>
</dbReference>
<evidence type="ECO:0000256" key="1">
    <source>
        <dbReference type="SAM" id="MobiDB-lite"/>
    </source>
</evidence>
<proteinExistence type="predicted"/>
<organism evidence="2">
    <name type="scientific">Daucus carota subsp. sativus</name>
    <name type="common">Carrot</name>
    <dbReference type="NCBI Taxonomy" id="79200"/>
    <lineage>
        <taxon>Eukaryota</taxon>
        <taxon>Viridiplantae</taxon>
        <taxon>Streptophyta</taxon>
        <taxon>Embryophyta</taxon>
        <taxon>Tracheophyta</taxon>
        <taxon>Spermatophyta</taxon>
        <taxon>Magnoliopsida</taxon>
        <taxon>eudicotyledons</taxon>
        <taxon>Gunneridae</taxon>
        <taxon>Pentapetalae</taxon>
        <taxon>asterids</taxon>
        <taxon>campanulids</taxon>
        <taxon>Apiales</taxon>
        <taxon>Apiaceae</taxon>
        <taxon>Apioideae</taxon>
        <taxon>Scandiceae</taxon>
        <taxon>Daucinae</taxon>
        <taxon>Daucus</taxon>
        <taxon>Daucus sect. Daucus</taxon>
    </lineage>
</organism>
<evidence type="ECO:0000313" key="4">
    <source>
        <dbReference type="Proteomes" id="UP000077755"/>
    </source>
</evidence>
<feature type="region of interest" description="Disordered" evidence="1">
    <location>
        <begin position="198"/>
        <end position="219"/>
    </location>
</feature>
<dbReference type="InterPro" id="IPR036047">
    <property type="entry name" value="F-box-like_dom_sf"/>
</dbReference>
<evidence type="ECO:0008006" key="5">
    <source>
        <dbReference type="Google" id="ProtNLM"/>
    </source>
</evidence>
<dbReference type="OrthoDB" id="1918565at2759"/>
<dbReference type="Gramene" id="KZN05990">
    <property type="protein sequence ID" value="KZN05990"/>
    <property type="gene ID" value="DCAR_006827"/>
</dbReference>
<feature type="compositionally biased region" description="Polar residues" evidence="1">
    <location>
        <begin position="198"/>
        <end position="214"/>
    </location>
</feature>
<protein>
    <recommendedName>
        <fullName evidence="5">F-box domain-containing protein</fullName>
    </recommendedName>
</protein>
<dbReference type="KEGG" id="dcr:108210145"/>
<dbReference type="Pfam" id="PF14299">
    <property type="entry name" value="PP2"/>
    <property type="match status" value="1"/>
</dbReference>
<keyword evidence="4" id="KW-1185">Reference proteome</keyword>
<reference evidence="3" key="2">
    <citation type="submission" date="2022-03" db="EMBL/GenBank/DDBJ databases">
        <title>Draft title - Genomic analysis of global carrot germplasm unveils the trajectory of domestication and the origin of high carotenoid orange carrot.</title>
        <authorList>
            <person name="Iorizzo M."/>
            <person name="Ellison S."/>
            <person name="Senalik D."/>
            <person name="Macko-Podgorni A."/>
            <person name="Grzebelus D."/>
            <person name="Bostan H."/>
            <person name="Rolling W."/>
            <person name="Curaba J."/>
            <person name="Simon P."/>
        </authorList>
    </citation>
    <scope>NUCLEOTIDE SEQUENCE</scope>
    <source>
        <tissue evidence="3">Leaf</tissue>
    </source>
</reference>
<reference evidence="2" key="1">
    <citation type="journal article" date="2016" name="Nat. Genet.">
        <title>A high-quality carrot genome assembly provides new insights into carotenoid accumulation and asterid genome evolution.</title>
        <authorList>
            <person name="Iorizzo M."/>
            <person name="Ellison S."/>
            <person name="Senalik D."/>
            <person name="Zeng P."/>
            <person name="Satapoomin P."/>
            <person name="Huang J."/>
            <person name="Bowman M."/>
            <person name="Iovene M."/>
            <person name="Sanseverino W."/>
            <person name="Cavagnaro P."/>
            <person name="Yildiz M."/>
            <person name="Macko-Podgorni A."/>
            <person name="Moranska E."/>
            <person name="Grzebelus E."/>
            <person name="Grzebelus D."/>
            <person name="Ashrafi H."/>
            <person name="Zheng Z."/>
            <person name="Cheng S."/>
            <person name="Spooner D."/>
            <person name="Van Deynze A."/>
            <person name="Simon P."/>
        </authorList>
    </citation>
    <scope>NUCLEOTIDE SEQUENCE [LARGE SCALE GENOMIC DNA]</scope>
    <source>
        <tissue evidence="2">Leaf</tissue>
    </source>
</reference>